<evidence type="ECO:0000313" key="4">
    <source>
        <dbReference type="Proteomes" id="UP001549031"/>
    </source>
</evidence>
<evidence type="ECO:0000259" key="2">
    <source>
        <dbReference type="PROSITE" id="PS51819"/>
    </source>
</evidence>
<dbReference type="Gene3D" id="3.10.180.10">
    <property type="entry name" value="2,3-Dihydroxybiphenyl 1,2-Dioxygenase, domain 1"/>
    <property type="match status" value="2"/>
</dbReference>
<dbReference type="CDD" id="cd07255">
    <property type="entry name" value="VOC_BsCatE_like_N"/>
    <property type="match status" value="1"/>
</dbReference>
<gene>
    <name evidence="3" type="ORF">ABID21_002260</name>
</gene>
<keyword evidence="4" id="KW-1185">Reference proteome</keyword>
<dbReference type="InterPro" id="IPR004360">
    <property type="entry name" value="Glyas_Fos-R_dOase_dom"/>
</dbReference>
<protein>
    <submittedName>
        <fullName evidence="3">Catechol 2,3-dioxygenase</fullName>
        <ecNumber evidence="3">1.13.11.2</ecNumber>
    </submittedName>
</protein>
<organism evidence="3 4">
    <name type="scientific">Pseudorhizobium tarimense</name>
    <dbReference type="NCBI Taxonomy" id="1079109"/>
    <lineage>
        <taxon>Bacteria</taxon>
        <taxon>Pseudomonadati</taxon>
        <taxon>Pseudomonadota</taxon>
        <taxon>Alphaproteobacteria</taxon>
        <taxon>Hyphomicrobiales</taxon>
        <taxon>Rhizobiaceae</taxon>
        <taxon>Rhizobium/Agrobacterium group</taxon>
        <taxon>Pseudorhizobium</taxon>
    </lineage>
</organism>
<dbReference type="PANTHER" id="PTHR43279:SF1">
    <property type="entry name" value="CATECHOL-2,3-DIOXYGENASE"/>
    <property type="match status" value="1"/>
</dbReference>
<dbReference type="GO" id="GO:0018577">
    <property type="term" value="F:catechol 2,3-dioxygenase activity"/>
    <property type="evidence" value="ECO:0007669"/>
    <property type="project" value="UniProtKB-EC"/>
</dbReference>
<dbReference type="InterPro" id="IPR029068">
    <property type="entry name" value="Glyas_Bleomycin-R_OHBP_Dase"/>
</dbReference>
<dbReference type="Pfam" id="PF00903">
    <property type="entry name" value="Glyoxalase"/>
    <property type="match status" value="2"/>
</dbReference>
<accession>A0ABV2H6J0</accession>
<dbReference type="InterPro" id="IPR037523">
    <property type="entry name" value="VOC_core"/>
</dbReference>
<keyword evidence="1" id="KW-0479">Metal-binding</keyword>
<dbReference type="PROSITE" id="PS00934">
    <property type="entry name" value="GLYOXALASE_I_1"/>
    <property type="match status" value="1"/>
</dbReference>
<dbReference type="PROSITE" id="PS51819">
    <property type="entry name" value="VOC"/>
    <property type="match status" value="1"/>
</dbReference>
<dbReference type="InterPro" id="IPR018146">
    <property type="entry name" value="Glyoxalase_1_CS"/>
</dbReference>
<evidence type="ECO:0000256" key="1">
    <source>
        <dbReference type="ARBA" id="ARBA00022723"/>
    </source>
</evidence>
<dbReference type="EMBL" id="JBEPLJ010000008">
    <property type="protein sequence ID" value="MET3586143.1"/>
    <property type="molecule type" value="Genomic_DNA"/>
</dbReference>
<sequence length="284" mass="30776">MSMIQSSKTGIGKVTLTVNDLDRVSGFYQEAVGLHLLRGDASTAELGVDGDTLLELRRDTAARRRSPREAGLFHTAFLLPSRADLGRWIKHAMKSKAPVVGASDHGVSEALYLSDPEGNGVEIYADWPVLSWQWKDGLVDMPSDPLDIDALVDASGGEEWNGFPEGATVGHVHLQVGAIPTAEAFYRDVLGFAVTSRYPGGTFYAADGYHHHLATNIWNSRGAGARTFPSTGLANVEIVSSRDFVEAVGNRADQTRQERDTLTLVDPWGTEITVATATQKKIKE</sequence>
<keyword evidence="3" id="KW-0560">Oxidoreductase</keyword>
<dbReference type="PANTHER" id="PTHR43279">
    <property type="entry name" value="CATECHOL-2,3-DIOXYGENASE"/>
    <property type="match status" value="1"/>
</dbReference>
<name>A0ABV2H6J0_9HYPH</name>
<dbReference type="EC" id="1.13.11.2" evidence="3"/>
<proteinExistence type="predicted"/>
<reference evidence="3 4" key="1">
    <citation type="submission" date="2024-06" db="EMBL/GenBank/DDBJ databases">
        <title>Genomic Encyclopedia of Type Strains, Phase IV (KMG-IV): sequencing the most valuable type-strain genomes for metagenomic binning, comparative biology and taxonomic classification.</title>
        <authorList>
            <person name="Goeker M."/>
        </authorList>
    </citation>
    <scope>NUCLEOTIDE SEQUENCE [LARGE SCALE GENOMIC DNA]</scope>
    <source>
        <strain evidence="3 4">DSM 105042</strain>
    </source>
</reference>
<dbReference type="RefSeq" id="WP_247244219.1">
    <property type="nucleotide sequence ID" value="NZ_JALJRA010000008.1"/>
</dbReference>
<feature type="domain" description="VOC" evidence="2">
    <location>
        <begin position="10"/>
        <end position="126"/>
    </location>
</feature>
<dbReference type="SUPFAM" id="SSF54593">
    <property type="entry name" value="Glyoxalase/Bleomycin resistance protein/Dihydroxybiphenyl dioxygenase"/>
    <property type="match status" value="2"/>
</dbReference>
<dbReference type="Proteomes" id="UP001549031">
    <property type="component" value="Unassembled WGS sequence"/>
</dbReference>
<comment type="caution">
    <text evidence="3">The sequence shown here is derived from an EMBL/GenBank/DDBJ whole genome shotgun (WGS) entry which is preliminary data.</text>
</comment>
<evidence type="ECO:0000313" key="3">
    <source>
        <dbReference type="EMBL" id="MET3586143.1"/>
    </source>
</evidence>